<evidence type="ECO:0000256" key="2">
    <source>
        <dbReference type="ARBA" id="ARBA00008520"/>
    </source>
</evidence>
<dbReference type="InterPro" id="IPR006059">
    <property type="entry name" value="SBP"/>
</dbReference>
<dbReference type="PANTHER" id="PTHR43649:SF12">
    <property type="entry name" value="DIACETYLCHITOBIOSE BINDING PROTEIN DASA"/>
    <property type="match status" value="1"/>
</dbReference>
<dbReference type="RefSeq" id="WP_058278128.1">
    <property type="nucleotide sequence ID" value="NZ_CYPU01000039.1"/>
</dbReference>
<dbReference type="GeneID" id="55494065"/>
<dbReference type="AlphaFoldDB" id="A0A0P1EG01"/>
<feature type="chain" id="PRO_5006061530" evidence="3">
    <location>
        <begin position="24"/>
        <end position="430"/>
    </location>
</feature>
<evidence type="ECO:0000256" key="1">
    <source>
        <dbReference type="ARBA" id="ARBA00004418"/>
    </source>
</evidence>
<name>A0A0P1EG01_9RHOB</name>
<organism evidence="4 5">
    <name type="scientific">Ruegeria atlantica</name>
    <dbReference type="NCBI Taxonomy" id="81569"/>
    <lineage>
        <taxon>Bacteria</taxon>
        <taxon>Pseudomonadati</taxon>
        <taxon>Pseudomonadota</taxon>
        <taxon>Alphaproteobacteria</taxon>
        <taxon>Rhodobacterales</taxon>
        <taxon>Roseobacteraceae</taxon>
        <taxon>Ruegeria</taxon>
    </lineage>
</organism>
<reference evidence="4 5" key="1">
    <citation type="submission" date="2015-09" db="EMBL/GenBank/DDBJ databases">
        <authorList>
            <consortium name="Swine Surveillance"/>
        </authorList>
    </citation>
    <scope>NUCLEOTIDE SEQUENCE [LARGE SCALE GENOMIC DNA]</scope>
    <source>
        <strain evidence="4 5">CECT 4292</strain>
    </source>
</reference>
<proteinExistence type="inferred from homology"/>
<gene>
    <name evidence="4" type="ORF">RUA4292_02874</name>
</gene>
<dbReference type="STRING" id="81569.RUM4293_02837"/>
<dbReference type="PANTHER" id="PTHR43649">
    <property type="entry name" value="ARABINOSE-BINDING PROTEIN-RELATED"/>
    <property type="match status" value="1"/>
</dbReference>
<protein>
    <submittedName>
        <fullName evidence="4">Maltose-binding periplasmic proteins/domains</fullName>
    </submittedName>
</protein>
<dbReference type="GO" id="GO:0042597">
    <property type="term" value="C:periplasmic space"/>
    <property type="evidence" value="ECO:0007669"/>
    <property type="project" value="UniProtKB-SubCell"/>
</dbReference>
<dbReference type="InterPro" id="IPR050490">
    <property type="entry name" value="Bact_solute-bd_prot1"/>
</dbReference>
<feature type="signal peptide" evidence="3">
    <location>
        <begin position="1"/>
        <end position="23"/>
    </location>
</feature>
<evidence type="ECO:0000313" key="5">
    <source>
        <dbReference type="Proteomes" id="UP000050783"/>
    </source>
</evidence>
<dbReference type="SUPFAM" id="SSF53850">
    <property type="entry name" value="Periplasmic binding protein-like II"/>
    <property type="match status" value="1"/>
</dbReference>
<comment type="subcellular location">
    <subcellularLocation>
        <location evidence="1">Periplasm</location>
    </subcellularLocation>
</comment>
<accession>A0A0P1EG01</accession>
<evidence type="ECO:0000256" key="3">
    <source>
        <dbReference type="SAM" id="SignalP"/>
    </source>
</evidence>
<keyword evidence="3" id="KW-0732">Signal</keyword>
<dbReference type="Pfam" id="PF01547">
    <property type="entry name" value="SBP_bac_1"/>
    <property type="match status" value="1"/>
</dbReference>
<dbReference type="EMBL" id="CYPU01000039">
    <property type="protein sequence ID" value="CUH48689.1"/>
    <property type="molecule type" value="Genomic_DNA"/>
</dbReference>
<evidence type="ECO:0000313" key="4">
    <source>
        <dbReference type="EMBL" id="CUH48689.1"/>
    </source>
</evidence>
<dbReference type="OrthoDB" id="9804061at2"/>
<dbReference type="Proteomes" id="UP000050783">
    <property type="component" value="Unassembled WGS sequence"/>
</dbReference>
<sequence>MSIKKALLSATAVSLFAVSGVLADGHAKELTIAIVNNGHMINMQKVAEAYTEETGVKLNWVSLEEGVLREQVTSDTATGGGQYDVINIGMQEAPIWGAAGWIEALDFGADYDADDILPAIRAGLSHEGTMYAAPFYGESSMVMYRKDLTDAAGVTIADNDSWDNIKAAAAAMHDPDNGIYGACLRGKPGWGDNMAFVTTMVNSFGGAWFDADFKPTIDSDEWKAAINFYVDLLGNYGPPGSEGNSFNEILALYNEGKCGMWIDATIAASFLTVDGVEYAQSPNAGNPVGANWLWAWAMAVPAGTPNAEEAKAFIEWATSKDYVQAVGNHPEFGWAKVPTGQRASTYALPEFQAVAGFAAAEMAAIESAAPEATDLKPYVGVQFAAIPEFPEVGSAVAQEIAAALSGAKSVDDALAASQAAAASIMEEAGY</sequence>
<comment type="similarity">
    <text evidence="2">Belongs to the bacterial solute-binding protein 1 family.</text>
</comment>
<dbReference type="CDD" id="cd13585">
    <property type="entry name" value="PBP2_TMBP_like"/>
    <property type="match status" value="1"/>
</dbReference>
<dbReference type="Gene3D" id="3.40.190.10">
    <property type="entry name" value="Periplasmic binding protein-like II"/>
    <property type="match status" value="2"/>
</dbReference>